<dbReference type="PANTHER" id="PTHR24286">
    <property type="entry name" value="CYTOCHROME P450 26"/>
    <property type="match status" value="1"/>
</dbReference>
<dbReference type="SUPFAM" id="SSF48264">
    <property type="entry name" value="Cytochrome P450"/>
    <property type="match status" value="2"/>
</dbReference>
<feature type="binding site" description="axial binding residue" evidence="5">
    <location>
        <position position="734"/>
    </location>
    <ligand>
        <name>heme</name>
        <dbReference type="ChEBI" id="CHEBI:30413"/>
    </ligand>
    <ligandPart>
        <name>Fe</name>
        <dbReference type="ChEBI" id="CHEBI:18248"/>
    </ligandPart>
</feature>
<evidence type="ECO:0000256" key="3">
    <source>
        <dbReference type="ARBA" id="ARBA00023004"/>
    </source>
</evidence>
<dbReference type="GO" id="GO:0004497">
    <property type="term" value="F:monooxygenase activity"/>
    <property type="evidence" value="ECO:0007669"/>
    <property type="project" value="InterPro"/>
</dbReference>
<dbReference type="CDD" id="cd11071">
    <property type="entry name" value="CYP74"/>
    <property type="match status" value="2"/>
</dbReference>
<evidence type="ECO:0000256" key="2">
    <source>
        <dbReference type="ARBA" id="ARBA00022723"/>
    </source>
</evidence>
<dbReference type="GO" id="GO:0016829">
    <property type="term" value="F:lyase activity"/>
    <property type="evidence" value="ECO:0007669"/>
    <property type="project" value="UniProtKB-KW"/>
</dbReference>
<name>A0A7J7NHR7_9MAGN</name>
<dbReference type="EMBL" id="JACGCM010000786">
    <property type="protein sequence ID" value="KAF6166550.1"/>
    <property type="molecule type" value="Genomic_DNA"/>
</dbReference>
<evidence type="ECO:0000256" key="1">
    <source>
        <dbReference type="ARBA" id="ARBA00022617"/>
    </source>
</evidence>
<evidence type="ECO:0000256" key="4">
    <source>
        <dbReference type="ARBA" id="ARBA00023239"/>
    </source>
</evidence>
<evidence type="ECO:0000313" key="7">
    <source>
        <dbReference type="Proteomes" id="UP000541444"/>
    </source>
</evidence>
<reference evidence="6 7" key="1">
    <citation type="journal article" date="2020" name="IScience">
        <title>Genome Sequencing of the Endangered Kingdonia uniflora (Circaeasteraceae, Ranunculales) Reveals Potential Mechanisms of Evolutionary Specialization.</title>
        <authorList>
            <person name="Sun Y."/>
            <person name="Deng T."/>
            <person name="Zhang A."/>
            <person name="Moore M.J."/>
            <person name="Landis J.B."/>
            <person name="Lin N."/>
            <person name="Zhang H."/>
            <person name="Zhang X."/>
            <person name="Huang J."/>
            <person name="Zhang X."/>
            <person name="Sun H."/>
            <person name="Wang H."/>
        </authorList>
    </citation>
    <scope>NUCLEOTIDE SEQUENCE [LARGE SCALE GENOMIC DNA]</scope>
    <source>
        <strain evidence="6">TB1705</strain>
        <tissue evidence="6">Leaf</tissue>
    </source>
</reference>
<keyword evidence="3 5" id="KW-0408">Iron</keyword>
<gene>
    <name evidence="6" type="ORF">GIB67_005412</name>
</gene>
<comment type="cofactor">
    <cofactor evidence="5">
        <name>heme</name>
        <dbReference type="ChEBI" id="CHEBI:30413"/>
    </cofactor>
</comment>
<keyword evidence="7" id="KW-1185">Reference proteome</keyword>
<dbReference type="InterPro" id="IPR001128">
    <property type="entry name" value="Cyt_P450"/>
</dbReference>
<dbReference type="Gene3D" id="1.10.630.10">
    <property type="entry name" value="Cytochrome P450"/>
    <property type="match status" value="2"/>
</dbReference>
<organism evidence="6 7">
    <name type="scientific">Kingdonia uniflora</name>
    <dbReference type="NCBI Taxonomy" id="39325"/>
    <lineage>
        <taxon>Eukaryota</taxon>
        <taxon>Viridiplantae</taxon>
        <taxon>Streptophyta</taxon>
        <taxon>Embryophyta</taxon>
        <taxon>Tracheophyta</taxon>
        <taxon>Spermatophyta</taxon>
        <taxon>Magnoliopsida</taxon>
        <taxon>Ranunculales</taxon>
        <taxon>Circaeasteraceae</taxon>
        <taxon>Kingdonia</taxon>
    </lineage>
</organism>
<evidence type="ECO:0000313" key="6">
    <source>
        <dbReference type="EMBL" id="KAF6166550.1"/>
    </source>
</evidence>
<dbReference type="Proteomes" id="UP000541444">
    <property type="component" value="Unassembled WGS sequence"/>
</dbReference>
<dbReference type="FunFam" id="1.10.630.10:FF:000024">
    <property type="entry name" value="Allene oxide synthase, chloroplastic"/>
    <property type="match status" value="1"/>
</dbReference>
<keyword evidence="4" id="KW-0456">Lyase</keyword>
<accession>A0A7J7NHR7</accession>
<dbReference type="GO" id="GO:0020037">
    <property type="term" value="F:heme binding"/>
    <property type="evidence" value="ECO:0007669"/>
    <property type="project" value="InterPro"/>
</dbReference>
<dbReference type="AlphaFoldDB" id="A0A7J7NHR7"/>
<proteinExistence type="predicted"/>
<dbReference type="InterPro" id="IPR036396">
    <property type="entry name" value="Cyt_P450_sf"/>
</dbReference>
<dbReference type="InterPro" id="IPR002403">
    <property type="entry name" value="Cyt_P450_E_grp-IV"/>
</dbReference>
<dbReference type="GO" id="GO:0016705">
    <property type="term" value="F:oxidoreductase activity, acting on paired donors, with incorporation or reduction of molecular oxygen"/>
    <property type="evidence" value="ECO:0007669"/>
    <property type="project" value="InterPro"/>
</dbReference>
<dbReference type="GO" id="GO:0005506">
    <property type="term" value="F:iron ion binding"/>
    <property type="evidence" value="ECO:0007669"/>
    <property type="project" value="InterPro"/>
</dbReference>
<sequence>MSSHTNHILQLPVLSINPSALLSKLPIQKIPGDYGIPFFGPIKDRYDYFYNQGINEFFRSRIAKYKSTVFRVNMPPGPFLASNPKVIVLLDAATFPVLFDMDKVEKKNVLGGTYMPSTSFTGGYRVCAFLDQSEPNHGKLKRLFLSTLASTHDKFIPEFHSDNMSFDFLFKLLFNKNPEKTKIGTNGLTILKKWFFLQLAPIMTLGIPMLPNFIEDLLLRTFPLPFFPIKSGYKKIYDSVYEASTPILDEAEKLGIKRDEACHNLIFMFGFNAFGGMKAFFPTLINFQSSVAMTSSSPHNIDPSPLLSKLPIQKIPGEYGIKFFGPIKDRYDYFYNQGENEFFRSRVAKYKSTVFRANMPPGPLIASNPNVVVLLDAATFPVLFDMDKVEKKNILDGTYMPSTSFTGGYRVCAFLDPSEPNHGKLKRLFLSILASTHDKIIPKFQNEMNILFTNIEEEVTSKGKADFNAISDNMSFDFVFKLFFNKNPSETIIGTNGSKIFTEWIFLQLAPLMSLGLPKLPNFIEDLLLHTFKLPFFPVKSGYKTIYDVVYEASTPILDEAEKLGIKRDEACHNLVFVAGFNAFGGMKTLFPTLIKWVSLGGETLHKTLAKEIRSIVHSEDGNQELTISMLEKMALTKSVVYEVLRIEPPVPYQYGKAKKDFIINGHDAAFEVKKGEMLFGYQPFATKDPKVFENPEEFIPERFLGDSGEKLLKYVLWSNERETEEPSEINKQCPGKNLVVLMCRLLLTGFFLRYDTFTVEIGKLPLGSSVKITSVTKATNN</sequence>
<evidence type="ECO:0000256" key="5">
    <source>
        <dbReference type="PIRSR" id="PIRSR602403-1"/>
    </source>
</evidence>
<dbReference type="GO" id="GO:0044550">
    <property type="term" value="P:secondary metabolite biosynthetic process"/>
    <property type="evidence" value="ECO:0007669"/>
    <property type="project" value="UniProtKB-ARBA"/>
</dbReference>
<dbReference type="PANTHER" id="PTHR24286:SF302">
    <property type="entry name" value="ALLENE OXIDE SYNTHASE 2"/>
    <property type="match status" value="1"/>
</dbReference>
<comment type="caution">
    <text evidence="6">The sequence shown here is derived from an EMBL/GenBank/DDBJ whole genome shotgun (WGS) entry which is preliminary data.</text>
</comment>
<protein>
    <recommendedName>
        <fullName evidence="8">Allene oxide synthase</fullName>
    </recommendedName>
</protein>
<dbReference type="OrthoDB" id="2789670at2759"/>
<dbReference type="PRINTS" id="PR00465">
    <property type="entry name" value="EP450IV"/>
</dbReference>
<dbReference type="Pfam" id="PF00067">
    <property type="entry name" value="p450"/>
    <property type="match status" value="1"/>
</dbReference>
<keyword evidence="2 5" id="KW-0479">Metal-binding</keyword>
<dbReference type="GO" id="GO:0019752">
    <property type="term" value="P:carboxylic acid metabolic process"/>
    <property type="evidence" value="ECO:0007669"/>
    <property type="project" value="UniProtKB-ARBA"/>
</dbReference>
<dbReference type="GO" id="GO:0016125">
    <property type="term" value="P:sterol metabolic process"/>
    <property type="evidence" value="ECO:0007669"/>
    <property type="project" value="TreeGrafter"/>
</dbReference>
<keyword evidence="1 5" id="KW-0349">Heme</keyword>
<evidence type="ECO:0008006" key="8">
    <source>
        <dbReference type="Google" id="ProtNLM"/>
    </source>
</evidence>